<keyword evidence="3" id="KW-1185">Reference proteome</keyword>
<name>A0AAD7A8C2_9AGAR</name>
<organism evidence="2 3">
    <name type="scientific">Mycena albidolilacea</name>
    <dbReference type="NCBI Taxonomy" id="1033008"/>
    <lineage>
        <taxon>Eukaryota</taxon>
        <taxon>Fungi</taxon>
        <taxon>Dikarya</taxon>
        <taxon>Basidiomycota</taxon>
        <taxon>Agaricomycotina</taxon>
        <taxon>Agaricomycetes</taxon>
        <taxon>Agaricomycetidae</taxon>
        <taxon>Agaricales</taxon>
        <taxon>Marasmiineae</taxon>
        <taxon>Mycenaceae</taxon>
        <taxon>Mycena</taxon>
    </lineage>
</organism>
<accession>A0AAD7A8C2</accession>
<protein>
    <submittedName>
        <fullName evidence="2">Uncharacterized protein</fullName>
    </submittedName>
</protein>
<evidence type="ECO:0000256" key="1">
    <source>
        <dbReference type="SAM" id="MobiDB-lite"/>
    </source>
</evidence>
<sequence>MMRREISRVATIPCNQSLDAVYTSRAIDAVFGKLAQHFLKRSRRYQKHPISYQHAVVLASFVATRRLPEGSRRACPYHLAPAAPRPGSGLQWDQADTRSQNDRKRRSRTPRKIPPSPPDQVAASSCASFISTIMASSTPPNPSFFPYAFAVPLYADVPSFFDDSNHDISTLRKLQQQMRSLPMTEIRAAIDEVLRPLNALNAKADVQAREVALSDLDYSRHTLLTGSIGYALPPEMGDVPGAAILAVCRVIFELPQRTSESAYPSEYRPTKPRFEKRKEKNPLMRLSGALSPSDLYVQGSLNELFRRCLSYKHLAVMLRKSKAEPVIQSAAKIFVVLDGINGDNDERYGRSHPWEGGLRLHDGLRWC</sequence>
<comment type="caution">
    <text evidence="2">The sequence shown here is derived from an EMBL/GenBank/DDBJ whole genome shotgun (WGS) entry which is preliminary data.</text>
</comment>
<evidence type="ECO:0000313" key="2">
    <source>
        <dbReference type="EMBL" id="KAJ7351979.1"/>
    </source>
</evidence>
<gene>
    <name evidence="2" type="ORF">DFH08DRAFT_805278</name>
</gene>
<dbReference type="Proteomes" id="UP001218218">
    <property type="component" value="Unassembled WGS sequence"/>
</dbReference>
<feature type="region of interest" description="Disordered" evidence="1">
    <location>
        <begin position="77"/>
        <end position="122"/>
    </location>
</feature>
<dbReference type="AlphaFoldDB" id="A0AAD7A8C2"/>
<reference evidence="2" key="1">
    <citation type="submission" date="2023-03" db="EMBL/GenBank/DDBJ databases">
        <title>Massive genome expansion in bonnet fungi (Mycena s.s.) driven by repeated elements and novel gene families across ecological guilds.</title>
        <authorList>
            <consortium name="Lawrence Berkeley National Laboratory"/>
            <person name="Harder C.B."/>
            <person name="Miyauchi S."/>
            <person name="Viragh M."/>
            <person name="Kuo A."/>
            <person name="Thoen E."/>
            <person name="Andreopoulos B."/>
            <person name="Lu D."/>
            <person name="Skrede I."/>
            <person name="Drula E."/>
            <person name="Henrissat B."/>
            <person name="Morin E."/>
            <person name="Kohler A."/>
            <person name="Barry K."/>
            <person name="LaButti K."/>
            <person name="Morin E."/>
            <person name="Salamov A."/>
            <person name="Lipzen A."/>
            <person name="Mereny Z."/>
            <person name="Hegedus B."/>
            <person name="Baldrian P."/>
            <person name="Stursova M."/>
            <person name="Weitz H."/>
            <person name="Taylor A."/>
            <person name="Grigoriev I.V."/>
            <person name="Nagy L.G."/>
            <person name="Martin F."/>
            <person name="Kauserud H."/>
        </authorList>
    </citation>
    <scope>NUCLEOTIDE SEQUENCE</scope>
    <source>
        <strain evidence="2">CBHHK002</strain>
    </source>
</reference>
<dbReference type="EMBL" id="JARIHO010000012">
    <property type="protein sequence ID" value="KAJ7351979.1"/>
    <property type="molecule type" value="Genomic_DNA"/>
</dbReference>
<proteinExistence type="predicted"/>
<evidence type="ECO:0000313" key="3">
    <source>
        <dbReference type="Proteomes" id="UP001218218"/>
    </source>
</evidence>